<keyword evidence="4" id="KW-0067">ATP-binding</keyword>
<evidence type="ECO:0000313" key="9">
    <source>
        <dbReference type="Proteomes" id="UP001611450"/>
    </source>
</evidence>
<feature type="region of interest" description="Disordered" evidence="5">
    <location>
        <begin position="256"/>
        <end position="403"/>
    </location>
</feature>
<proteinExistence type="predicted"/>
<dbReference type="PROSITE" id="PS50011">
    <property type="entry name" value="PROTEIN_KINASE_DOM"/>
    <property type="match status" value="1"/>
</dbReference>
<feature type="transmembrane region" description="Helical" evidence="6">
    <location>
        <begin position="771"/>
        <end position="791"/>
    </location>
</feature>
<evidence type="ECO:0000256" key="2">
    <source>
        <dbReference type="ARBA" id="ARBA00022741"/>
    </source>
</evidence>
<feature type="domain" description="Protein kinase" evidence="7">
    <location>
        <begin position="150"/>
        <end position="650"/>
    </location>
</feature>
<feature type="transmembrane region" description="Helical" evidence="6">
    <location>
        <begin position="891"/>
        <end position="909"/>
    </location>
</feature>
<keyword evidence="1" id="KW-0808">Transferase</keyword>
<dbReference type="Pfam" id="PF00069">
    <property type="entry name" value="Pkinase"/>
    <property type="match status" value="1"/>
</dbReference>
<evidence type="ECO:0000256" key="4">
    <source>
        <dbReference type="ARBA" id="ARBA00022840"/>
    </source>
</evidence>
<evidence type="ECO:0000256" key="3">
    <source>
        <dbReference type="ARBA" id="ARBA00022777"/>
    </source>
</evidence>
<feature type="transmembrane region" description="Helical" evidence="6">
    <location>
        <begin position="715"/>
        <end position="736"/>
    </location>
</feature>
<keyword evidence="2" id="KW-0547">Nucleotide-binding</keyword>
<feature type="transmembrane region" description="Helical" evidence="6">
    <location>
        <begin position="859"/>
        <end position="879"/>
    </location>
</feature>
<dbReference type="InterPro" id="IPR000719">
    <property type="entry name" value="Prot_kinase_dom"/>
</dbReference>
<name>A0ABW7WS28_9NOCA</name>
<evidence type="ECO:0000259" key="7">
    <source>
        <dbReference type="PROSITE" id="PS50011"/>
    </source>
</evidence>
<gene>
    <name evidence="8" type="ORF">ACH47G_32535</name>
</gene>
<sequence>MSLSRTDAVARFSADWQRSLHGDRLPPQIRDYVPDGTQVRLAVLVELIRVDLRRRWEYGGPGRRVADYREEFPEVETSPELVDLVCEEFLARRGRGPLALDDFLTEYPELAGAVREHLADFADDDQPDAESNEAVAALADLAPGQRIDDFDLLTDLGAGLLGRVFLARQHSMQRLVAVRFSAGRAGAAHTMAQLDHAHIVRVFDQRVLSADAAQTLTVAGSPANGGAAAANTTIVAPEPDTTIADSFELAATLAAAPPTRTSRPGDEETIAAHPPQAVSRTTDDETVTAHPPQTASHPGDEEPRTPGGRKRSPRVTHPATDATDTPESEDDETVVGEPHTPAPVHPRRALLADAGRSAESRDSATVLAHPDAATERATDPDATVAAAPDDTASAAAPPPIAPQRGTAVLPRLVYMQYLPGGTAVGLLEQRRRGPVTDGGALLLRAVDTAMEAKGEIRPADSSVRAEIARLDWPETVAWVGRRLADALDYAAHHGVLHHDIKPANVLFTAEGIPKLADFALGETAGRTAPHGPGATDALVYRSPEQLTRYLVPDAPAPGDASDVYSLGVLLWEMLTGATPFDDPPLDENGPDAETYARMLAVRRGGVPAAALARLPEGTPAALRRVLLECLHEDPERRWRGGAELAGQLDLCLDVRARDLVDPPPRSLAHRARGWLLPVAALCVGVPNLLASFYNIQLNQSLIIDRMSVADQEKFAAVGLINNLIAFPIAALLLVFMTRRPLTISHRLGRGDGYSARTLAQARRDTLLMGDWAVWIPFGFWLVAGIIWPLGLAFSGVDLPRGTFVHFFAAQVVCAAIALAYPFFPIMVYSVRAIYPQLLVRGGIGPDDERQLRALAKRGSFYLGVAASVPLLGVASATFVEATDLELVIVPVRVLSVGGILAFVLTYRLFRLLEADLLALARAIPQRTR</sequence>
<feature type="transmembrane region" description="Helical" evidence="6">
    <location>
        <begin position="803"/>
        <end position="823"/>
    </location>
</feature>
<protein>
    <submittedName>
        <fullName evidence="8">Protein kinase</fullName>
    </submittedName>
</protein>
<feature type="compositionally biased region" description="Acidic residues" evidence="5">
    <location>
        <begin position="324"/>
        <end position="334"/>
    </location>
</feature>
<keyword evidence="3 8" id="KW-0418">Kinase</keyword>
<feature type="compositionally biased region" description="Low complexity" evidence="5">
    <location>
        <begin position="380"/>
        <end position="395"/>
    </location>
</feature>
<dbReference type="PANTHER" id="PTHR43289:SF34">
    <property type="entry name" value="SERINE_THREONINE-PROTEIN KINASE YBDM-RELATED"/>
    <property type="match status" value="1"/>
</dbReference>
<keyword evidence="6" id="KW-0812">Transmembrane</keyword>
<keyword evidence="6" id="KW-0472">Membrane</keyword>
<evidence type="ECO:0000256" key="1">
    <source>
        <dbReference type="ARBA" id="ARBA00022679"/>
    </source>
</evidence>
<accession>A0ABW7WS28</accession>
<evidence type="ECO:0000313" key="8">
    <source>
        <dbReference type="EMBL" id="MFI2325241.1"/>
    </source>
</evidence>
<dbReference type="RefSeq" id="WP_396949060.1">
    <property type="nucleotide sequence ID" value="NZ_JBIRXV010000011.1"/>
</dbReference>
<dbReference type="Proteomes" id="UP001611450">
    <property type="component" value="Unassembled WGS sequence"/>
</dbReference>
<dbReference type="PANTHER" id="PTHR43289">
    <property type="entry name" value="MITOGEN-ACTIVATED PROTEIN KINASE KINASE KINASE 20-RELATED"/>
    <property type="match status" value="1"/>
</dbReference>
<dbReference type="Gene3D" id="3.30.200.20">
    <property type="entry name" value="Phosphorylase Kinase, domain 1"/>
    <property type="match status" value="1"/>
</dbReference>
<dbReference type="GO" id="GO:0016301">
    <property type="term" value="F:kinase activity"/>
    <property type="evidence" value="ECO:0007669"/>
    <property type="project" value="UniProtKB-KW"/>
</dbReference>
<comment type="caution">
    <text evidence="8">The sequence shown here is derived from an EMBL/GenBank/DDBJ whole genome shotgun (WGS) entry which is preliminary data.</text>
</comment>
<dbReference type="InterPro" id="IPR008271">
    <property type="entry name" value="Ser/Thr_kinase_AS"/>
</dbReference>
<dbReference type="InterPro" id="IPR011009">
    <property type="entry name" value="Kinase-like_dom_sf"/>
</dbReference>
<dbReference type="SMART" id="SM00220">
    <property type="entry name" value="S_TKc"/>
    <property type="match status" value="1"/>
</dbReference>
<keyword evidence="6" id="KW-1133">Transmembrane helix</keyword>
<dbReference type="Gene3D" id="1.10.510.10">
    <property type="entry name" value="Transferase(Phosphotransferase) domain 1"/>
    <property type="match status" value="1"/>
</dbReference>
<dbReference type="SUPFAM" id="SSF56112">
    <property type="entry name" value="Protein kinase-like (PK-like)"/>
    <property type="match status" value="1"/>
</dbReference>
<organism evidence="8 9">
    <name type="scientific">Nocardia beijingensis</name>
    <dbReference type="NCBI Taxonomy" id="95162"/>
    <lineage>
        <taxon>Bacteria</taxon>
        <taxon>Bacillati</taxon>
        <taxon>Actinomycetota</taxon>
        <taxon>Actinomycetes</taxon>
        <taxon>Mycobacteriales</taxon>
        <taxon>Nocardiaceae</taxon>
        <taxon>Nocardia</taxon>
    </lineage>
</organism>
<keyword evidence="9" id="KW-1185">Reference proteome</keyword>
<evidence type="ECO:0000256" key="6">
    <source>
        <dbReference type="SAM" id="Phobius"/>
    </source>
</evidence>
<dbReference type="PROSITE" id="PS00108">
    <property type="entry name" value="PROTEIN_KINASE_ST"/>
    <property type="match status" value="1"/>
</dbReference>
<dbReference type="EMBL" id="JBIRXV010000011">
    <property type="protein sequence ID" value="MFI2325241.1"/>
    <property type="molecule type" value="Genomic_DNA"/>
</dbReference>
<reference evidence="8 9" key="1">
    <citation type="submission" date="2024-10" db="EMBL/GenBank/DDBJ databases">
        <title>The Natural Products Discovery Center: Release of the First 8490 Sequenced Strains for Exploring Actinobacteria Biosynthetic Diversity.</title>
        <authorList>
            <person name="Kalkreuter E."/>
            <person name="Kautsar S.A."/>
            <person name="Yang D."/>
            <person name="Bader C.D."/>
            <person name="Teijaro C.N."/>
            <person name="Fluegel L."/>
            <person name="Davis C.M."/>
            <person name="Simpson J.R."/>
            <person name="Lauterbach L."/>
            <person name="Steele A.D."/>
            <person name="Gui C."/>
            <person name="Meng S."/>
            <person name="Li G."/>
            <person name="Viehrig K."/>
            <person name="Ye F."/>
            <person name="Su P."/>
            <person name="Kiefer A.F."/>
            <person name="Nichols A."/>
            <person name="Cepeda A.J."/>
            <person name="Yan W."/>
            <person name="Fan B."/>
            <person name="Jiang Y."/>
            <person name="Adhikari A."/>
            <person name="Zheng C.-J."/>
            <person name="Schuster L."/>
            <person name="Cowan T.M."/>
            <person name="Smanski M.J."/>
            <person name="Chevrette M.G."/>
            <person name="De Carvalho L.P.S."/>
            <person name="Shen B."/>
        </authorList>
    </citation>
    <scope>NUCLEOTIDE SEQUENCE [LARGE SCALE GENOMIC DNA]</scope>
    <source>
        <strain evidence="8 9">NPDC019626</strain>
    </source>
</reference>
<evidence type="ECO:0000256" key="5">
    <source>
        <dbReference type="SAM" id="MobiDB-lite"/>
    </source>
</evidence>